<keyword evidence="2" id="KW-0812">Transmembrane</keyword>
<reference evidence="3" key="1">
    <citation type="submission" date="2023-06" db="EMBL/GenBank/DDBJ databases">
        <authorList>
            <consortium name="Lawrence Berkeley National Laboratory"/>
            <person name="Ahrendt S."/>
            <person name="Sahu N."/>
            <person name="Indic B."/>
            <person name="Wong-Bajracharya J."/>
            <person name="Merenyi Z."/>
            <person name="Ke H.-M."/>
            <person name="Monk M."/>
            <person name="Kocsube S."/>
            <person name="Drula E."/>
            <person name="Lipzen A."/>
            <person name="Balint B."/>
            <person name="Henrissat B."/>
            <person name="Andreopoulos B."/>
            <person name="Martin F.M."/>
            <person name="Harder C.B."/>
            <person name="Rigling D."/>
            <person name="Ford K.L."/>
            <person name="Foster G.D."/>
            <person name="Pangilinan J."/>
            <person name="Papanicolaou A."/>
            <person name="Barry K."/>
            <person name="LaButti K."/>
            <person name="Viragh M."/>
            <person name="Koriabine M."/>
            <person name="Yan M."/>
            <person name="Riley R."/>
            <person name="Champramary S."/>
            <person name="Plett K.L."/>
            <person name="Tsai I.J."/>
            <person name="Slot J."/>
            <person name="Sipos G."/>
            <person name="Plett J."/>
            <person name="Nagy L.G."/>
            <person name="Grigoriev I.V."/>
        </authorList>
    </citation>
    <scope>NUCLEOTIDE SEQUENCE</scope>
    <source>
        <strain evidence="3">HWK02</strain>
    </source>
</reference>
<feature type="transmembrane region" description="Helical" evidence="2">
    <location>
        <begin position="64"/>
        <end position="89"/>
    </location>
</feature>
<feature type="compositionally biased region" description="Polar residues" evidence="1">
    <location>
        <begin position="279"/>
        <end position="290"/>
    </location>
</feature>
<keyword evidence="4" id="KW-1185">Reference proteome</keyword>
<feature type="transmembrane region" description="Helical" evidence="2">
    <location>
        <begin position="220"/>
        <end position="241"/>
    </location>
</feature>
<keyword evidence="2" id="KW-1133">Transmembrane helix</keyword>
<evidence type="ECO:0000313" key="3">
    <source>
        <dbReference type="EMBL" id="KAK0496166.1"/>
    </source>
</evidence>
<evidence type="ECO:0000313" key="4">
    <source>
        <dbReference type="Proteomes" id="UP001175228"/>
    </source>
</evidence>
<keyword evidence="2" id="KW-0472">Membrane</keyword>
<feature type="region of interest" description="Disordered" evidence="1">
    <location>
        <begin position="271"/>
        <end position="308"/>
    </location>
</feature>
<organism evidence="3 4">
    <name type="scientific">Armillaria luteobubalina</name>
    <dbReference type="NCBI Taxonomy" id="153913"/>
    <lineage>
        <taxon>Eukaryota</taxon>
        <taxon>Fungi</taxon>
        <taxon>Dikarya</taxon>
        <taxon>Basidiomycota</taxon>
        <taxon>Agaricomycotina</taxon>
        <taxon>Agaricomycetes</taxon>
        <taxon>Agaricomycetidae</taxon>
        <taxon>Agaricales</taxon>
        <taxon>Marasmiineae</taxon>
        <taxon>Physalacriaceae</taxon>
        <taxon>Armillaria</taxon>
    </lineage>
</organism>
<gene>
    <name evidence="3" type="ORF">EDD18DRAFT_1353830</name>
</gene>
<proteinExistence type="predicted"/>
<feature type="compositionally biased region" description="Basic and acidic residues" evidence="1">
    <location>
        <begin position="291"/>
        <end position="308"/>
    </location>
</feature>
<name>A0AA39TNT6_9AGAR</name>
<dbReference type="Proteomes" id="UP001175228">
    <property type="component" value="Unassembled WGS sequence"/>
</dbReference>
<feature type="transmembrane region" description="Helical" evidence="2">
    <location>
        <begin position="141"/>
        <end position="161"/>
    </location>
</feature>
<feature type="transmembrane region" description="Helical" evidence="2">
    <location>
        <begin position="109"/>
        <end position="134"/>
    </location>
</feature>
<feature type="transmembrane region" description="Helical" evidence="2">
    <location>
        <begin position="31"/>
        <end position="52"/>
    </location>
</feature>
<dbReference type="EMBL" id="JAUEPU010000016">
    <property type="protein sequence ID" value="KAK0496166.1"/>
    <property type="molecule type" value="Genomic_DNA"/>
</dbReference>
<comment type="caution">
    <text evidence="3">The sequence shown here is derived from an EMBL/GenBank/DDBJ whole genome shotgun (WGS) entry which is preliminary data.</text>
</comment>
<feature type="transmembrane region" description="Helical" evidence="2">
    <location>
        <begin position="173"/>
        <end position="199"/>
    </location>
</feature>
<evidence type="ECO:0000256" key="2">
    <source>
        <dbReference type="SAM" id="Phobius"/>
    </source>
</evidence>
<evidence type="ECO:0000256" key="1">
    <source>
        <dbReference type="SAM" id="MobiDB-lite"/>
    </source>
</evidence>
<dbReference type="AlphaFoldDB" id="A0AA39TNT6"/>
<accession>A0AA39TNT6</accession>
<sequence length="373" mass="42280">MATQTDIPPYLTNDDKVFIFQFLDARLNSGILNAVLFGIYTSIFAITLWNMFVNKRWPIRRAMVVIIIFLYCMITISFATDWQLVHSAFIDNGQTFWEVYTRLSITAQAAYLEGGITSSMSTIVADLLIIWWCWMVWGRRWLAVLLPTLLLIAAIVLRIIQVYREYFNTTLKIFSLLYVCFILATTLWCTLLIIYRILIVAGVRRRANGRLKVFQHFLEVLVESSTFYSISLIVYLALFIHGDFGSFYFDVIAGIVKGIAPTLLVGRTTAGRRARPDDSQQGSVIASASIRSREQEHSRTSSQDDRPARLVIDPDLEAQLKSAVRGLQFPAFFPEPSARSQGVLPNFENIPLDHLGDIEGSNRVSVESLRLGS</sequence>
<protein>
    <submittedName>
        <fullName evidence="3">Uncharacterized protein</fullName>
    </submittedName>
</protein>
<feature type="transmembrane region" description="Helical" evidence="2">
    <location>
        <begin position="247"/>
        <end position="266"/>
    </location>
</feature>